<evidence type="ECO:0000256" key="3">
    <source>
        <dbReference type="ARBA" id="ARBA00022679"/>
    </source>
</evidence>
<evidence type="ECO:0000256" key="6">
    <source>
        <dbReference type="ARBA" id="ARBA00051441"/>
    </source>
</evidence>
<keyword evidence="3" id="KW-0808">Transferase</keyword>
<evidence type="ECO:0000256" key="9">
    <source>
        <dbReference type="ARBA" id="ARBA00061376"/>
    </source>
</evidence>
<evidence type="ECO:0000256" key="8">
    <source>
        <dbReference type="ARBA" id="ARBA00060510"/>
    </source>
</evidence>
<evidence type="ECO:0000256" key="7">
    <source>
        <dbReference type="ARBA" id="ARBA00058439"/>
    </source>
</evidence>
<evidence type="ECO:0000256" key="10">
    <source>
        <dbReference type="ARBA" id="ARBA00066530"/>
    </source>
</evidence>
<organism evidence="12 13">
    <name type="scientific">Lophiotrema nucula</name>
    <dbReference type="NCBI Taxonomy" id="690887"/>
    <lineage>
        <taxon>Eukaryota</taxon>
        <taxon>Fungi</taxon>
        <taxon>Dikarya</taxon>
        <taxon>Ascomycota</taxon>
        <taxon>Pezizomycotina</taxon>
        <taxon>Dothideomycetes</taxon>
        <taxon>Pleosporomycetidae</taxon>
        <taxon>Pleosporales</taxon>
        <taxon>Lophiotremataceae</taxon>
        <taxon>Lophiotrema</taxon>
    </lineage>
</organism>
<sequence>MALAVEPLNQVDVGESIPPLTVHVSQQTMLDLLKHYLTVFEAVSVSLPTWRANVGYEEGEEWVLSKMKTGYPRFFIHKSIQVFAAAIADKYGKEGEQAILFPSHAIASRCSDFFKKLAPELNEQQVRILDLLPASAKERSEEYSIISPKISAVFFPMDKFSIAKQYWQHSGDGVSSRRAEYCHNLFSKGLLVDASTITSDDTSRFCKGPRRYQRKTSMDITTNATSDDQDSTQFVEQRFGRNLDLSMARNAKLACRRRIAGHLTADVELSDALRLEKDLTRTRHVADFSEDDVYLFPCGMNSIFNSHRIAMALKGPLRSVVYGFPYIDTLKVVEKFGPGCQFYGFGSTEELDDLQKRLEGGERFAALFTEFPGNPLLKSPDLERIRSLADKYDFLVVVDETVGNFLNVNVLPYADIVVSSLTKVFSGDSNVMGGSAILNPKARSYGPLKRTWDSDYEDHHWAEDSIFLERNSRDFVSRIERINANAEAICDVLRAHPRVKQVNYPKYSPTRALYDKCRNPGGGYGGLLSATFYSKPDAVAFFDNLDTVKGPSLGTNFTLSSPYVILAHYNELEWCESYGVETDLVRFSVGLEETNQLVGTFQRALDAISK</sequence>
<evidence type="ECO:0000313" key="13">
    <source>
        <dbReference type="Proteomes" id="UP000799770"/>
    </source>
</evidence>
<dbReference type="InterPro" id="IPR015424">
    <property type="entry name" value="PyrdxlP-dep_Trfase"/>
</dbReference>
<keyword evidence="4" id="KW-0663">Pyridoxal phosphate</keyword>
<dbReference type="InterPro" id="IPR015422">
    <property type="entry name" value="PyrdxlP-dep_Trfase_small"/>
</dbReference>
<dbReference type="PANTHER" id="PTHR42699:SF1">
    <property type="entry name" value="CYSTATHIONINE GAMMA-SYNTHASE-RELATED"/>
    <property type="match status" value="1"/>
</dbReference>
<protein>
    <recommendedName>
        <fullName evidence="10">cystathionine gamma-synthase</fullName>
        <ecNumber evidence="10">2.5.1.48</ecNumber>
    </recommendedName>
    <alternativeName>
        <fullName evidence="11">O-succinylhomoserine (thiol)-lyase</fullName>
    </alternativeName>
</protein>
<reference evidence="12" key="1">
    <citation type="journal article" date="2020" name="Stud. Mycol.">
        <title>101 Dothideomycetes genomes: a test case for predicting lifestyles and emergence of pathogens.</title>
        <authorList>
            <person name="Haridas S."/>
            <person name="Albert R."/>
            <person name="Binder M."/>
            <person name="Bloem J."/>
            <person name="Labutti K."/>
            <person name="Salamov A."/>
            <person name="Andreopoulos B."/>
            <person name="Baker S."/>
            <person name="Barry K."/>
            <person name="Bills G."/>
            <person name="Bluhm B."/>
            <person name="Cannon C."/>
            <person name="Castanera R."/>
            <person name="Culley D."/>
            <person name="Daum C."/>
            <person name="Ezra D."/>
            <person name="Gonzalez J."/>
            <person name="Henrissat B."/>
            <person name="Kuo A."/>
            <person name="Liang C."/>
            <person name="Lipzen A."/>
            <person name="Lutzoni F."/>
            <person name="Magnuson J."/>
            <person name="Mondo S."/>
            <person name="Nolan M."/>
            <person name="Ohm R."/>
            <person name="Pangilinan J."/>
            <person name="Park H.-J."/>
            <person name="Ramirez L."/>
            <person name="Alfaro M."/>
            <person name="Sun H."/>
            <person name="Tritt A."/>
            <person name="Yoshinaga Y."/>
            <person name="Zwiers L.-H."/>
            <person name="Turgeon B."/>
            <person name="Goodwin S."/>
            <person name="Spatafora J."/>
            <person name="Crous P."/>
            <person name="Grigoriev I."/>
        </authorList>
    </citation>
    <scope>NUCLEOTIDE SEQUENCE</scope>
    <source>
        <strain evidence="12">CBS 627.86</strain>
    </source>
</reference>
<dbReference type="GO" id="GO:0003962">
    <property type="term" value="F:cystathionine gamma-synthase activity"/>
    <property type="evidence" value="ECO:0007669"/>
    <property type="project" value="UniProtKB-EC"/>
</dbReference>
<evidence type="ECO:0000256" key="5">
    <source>
        <dbReference type="ARBA" id="ARBA00023167"/>
    </source>
</evidence>
<comment type="similarity">
    <text evidence="9">Belongs to the trans-sulfuration enzymes family. MET7 subfamily.</text>
</comment>
<dbReference type="GO" id="GO:0019346">
    <property type="term" value="P:transsulfuration"/>
    <property type="evidence" value="ECO:0007669"/>
    <property type="project" value="InterPro"/>
</dbReference>
<dbReference type="GO" id="GO:0030170">
    <property type="term" value="F:pyridoxal phosphate binding"/>
    <property type="evidence" value="ECO:0007669"/>
    <property type="project" value="InterPro"/>
</dbReference>
<dbReference type="EMBL" id="ML977311">
    <property type="protein sequence ID" value="KAF2121844.1"/>
    <property type="molecule type" value="Genomic_DNA"/>
</dbReference>
<dbReference type="Proteomes" id="UP000799770">
    <property type="component" value="Unassembled WGS sequence"/>
</dbReference>
<keyword evidence="5" id="KW-0486">Methionine biosynthesis</keyword>
<comment type="pathway">
    <text evidence="8">Amino-acid biosynthesis; L-methionine biosynthesis via de novo pathway; L-cystathionine from O-succinyl-L-homoserine: step 1/1.</text>
</comment>
<evidence type="ECO:0000256" key="4">
    <source>
        <dbReference type="ARBA" id="ARBA00022898"/>
    </source>
</evidence>
<comment type="catalytic activity">
    <reaction evidence="6">
        <text>O-succinyl-L-homoserine + L-cysteine = L,L-cystathionine + succinate + H(+)</text>
        <dbReference type="Rhea" id="RHEA:20397"/>
        <dbReference type="ChEBI" id="CHEBI:15378"/>
        <dbReference type="ChEBI" id="CHEBI:30031"/>
        <dbReference type="ChEBI" id="CHEBI:35235"/>
        <dbReference type="ChEBI" id="CHEBI:57661"/>
        <dbReference type="ChEBI" id="CHEBI:58161"/>
        <dbReference type="EC" id="2.5.1.48"/>
    </reaction>
</comment>
<evidence type="ECO:0000256" key="1">
    <source>
        <dbReference type="ARBA" id="ARBA00001933"/>
    </source>
</evidence>
<gene>
    <name evidence="12" type="ORF">BDV96DRAFT_639928</name>
</gene>
<name>A0A6A5ZS79_9PLEO</name>
<dbReference type="FunFam" id="3.90.1150.10:FF:000063">
    <property type="entry name" value="Probable cystathionine gamma-synthase"/>
    <property type="match status" value="1"/>
</dbReference>
<dbReference type="GO" id="GO:0009086">
    <property type="term" value="P:methionine biosynthetic process"/>
    <property type="evidence" value="ECO:0007669"/>
    <property type="project" value="UniProtKB-KW"/>
</dbReference>
<evidence type="ECO:0000256" key="11">
    <source>
        <dbReference type="ARBA" id="ARBA00083849"/>
    </source>
</evidence>
<proteinExistence type="inferred from homology"/>
<dbReference type="AlphaFoldDB" id="A0A6A5ZS79"/>
<dbReference type="Gene3D" id="3.90.1150.10">
    <property type="entry name" value="Aspartate Aminotransferase, domain 1"/>
    <property type="match status" value="1"/>
</dbReference>
<dbReference type="FunFam" id="3.40.640.10:FF:000111">
    <property type="entry name" value="Cystathionine gamma-synthase"/>
    <property type="match status" value="1"/>
</dbReference>
<dbReference type="InterPro" id="IPR000277">
    <property type="entry name" value="Cys/Met-Metab_PyrdxlP-dep_enz"/>
</dbReference>
<keyword evidence="13" id="KW-1185">Reference proteome</keyword>
<dbReference type="InterPro" id="IPR015421">
    <property type="entry name" value="PyrdxlP-dep_Trfase_major"/>
</dbReference>
<keyword evidence="2" id="KW-0028">Amino-acid biosynthesis</keyword>
<dbReference type="Pfam" id="PF01053">
    <property type="entry name" value="Cys_Met_Meta_PP"/>
    <property type="match status" value="1"/>
</dbReference>
<dbReference type="OrthoDB" id="10047078at2759"/>
<comment type="function">
    <text evidence="7">Catalyzes the formation of L-cystathionine from O-succinyl-L-homoserine (OSHS) and L-cysteine, via a gamma-replacement reaction. In the absence of thiol, catalyzes gamma-elimination to form 2-oxobutanoate, succinate and ammonia.</text>
</comment>
<accession>A0A6A5ZS79</accession>
<dbReference type="InterPro" id="IPR051750">
    <property type="entry name" value="Trans-sulfuration_enzymes"/>
</dbReference>
<dbReference type="SUPFAM" id="SSF53383">
    <property type="entry name" value="PLP-dependent transferases"/>
    <property type="match status" value="1"/>
</dbReference>
<evidence type="ECO:0000256" key="2">
    <source>
        <dbReference type="ARBA" id="ARBA00022605"/>
    </source>
</evidence>
<dbReference type="PANTHER" id="PTHR42699">
    <property type="match status" value="1"/>
</dbReference>
<dbReference type="EC" id="2.5.1.48" evidence="10"/>
<dbReference type="Gene3D" id="3.40.640.10">
    <property type="entry name" value="Type I PLP-dependent aspartate aminotransferase-like (Major domain)"/>
    <property type="match status" value="1"/>
</dbReference>
<evidence type="ECO:0000313" key="12">
    <source>
        <dbReference type="EMBL" id="KAF2121844.1"/>
    </source>
</evidence>
<comment type="cofactor">
    <cofactor evidence="1">
        <name>pyridoxal 5'-phosphate</name>
        <dbReference type="ChEBI" id="CHEBI:597326"/>
    </cofactor>
</comment>